<evidence type="ECO:0000256" key="4">
    <source>
        <dbReference type="ARBA" id="ARBA00022691"/>
    </source>
</evidence>
<comment type="subcellular location">
    <subcellularLocation>
        <location evidence="1">Nucleus</location>
    </subcellularLocation>
</comment>
<dbReference type="SMART" id="SM00317">
    <property type="entry name" value="SET"/>
    <property type="match status" value="1"/>
</dbReference>
<dbReference type="GO" id="GO:0032259">
    <property type="term" value="P:methylation"/>
    <property type="evidence" value="ECO:0007669"/>
    <property type="project" value="UniProtKB-KW"/>
</dbReference>
<evidence type="ECO:0000313" key="20">
    <source>
        <dbReference type="EMBL" id="WOG90540.1"/>
    </source>
</evidence>
<dbReference type="Pfam" id="PF13832">
    <property type="entry name" value="zf-HC5HC2H_2"/>
    <property type="match status" value="1"/>
</dbReference>
<reference evidence="20" key="2">
    <citation type="submission" date="2022-03" db="EMBL/GenBank/DDBJ databases">
        <title>Draft title - Genomic analysis of global carrot germplasm unveils the trajectory of domestication and the origin of high carotenoid orange carrot.</title>
        <authorList>
            <person name="Iorizzo M."/>
            <person name="Ellison S."/>
            <person name="Senalik D."/>
            <person name="Macko-Podgorni A."/>
            <person name="Grzebelus D."/>
            <person name="Bostan H."/>
            <person name="Rolling W."/>
            <person name="Curaba J."/>
            <person name="Simon P."/>
        </authorList>
    </citation>
    <scope>NUCLEOTIDE SEQUENCE</scope>
    <source>
        <tissue evidence="20">Leaf</tissue>
    </source>
</reference>
<dbReference type="CDD" id="cd20143">
    <property type="entry name" value="PWWP_AtATX3-like"/>
    <property type="match status" value="1"/>
</dbReference>
<dbReference type="SUPFAM" id="SSF57903">
    <property type="entry name" value="FYVE/PHD zinc finger"/>
    <property type="match status" value="2"/>
</dbReference>
<dbReference type="Pfam" id="PF00628">
    <property type="entry name" value="PHD"/>
    <property type="match status" value="1"/>
</dbReference>
<evidence type="ECO:0008006" key="22">
    <source>
        <dbReference type="Google" id="ProtNLM"/>
    </source>
</evidence>
<keyword evidence="4" id="KW-0949">S-adenosyl-L-methionine</keyword>
<dbReference type="InterPro" id="IPR025780">
    <property type="entry name" value="Hist-Lys_N-MeTrfase_ATX"/>
</dbReference>
<dbReference type="SUPFAM" id="SSF63748">
    <property type="entry name" value="Tudor/PWWP/MBT"/>
    <property type="match status" value="1"/>
</dbReference>
<evidence type="ECO:0000259" key="16">
    <source>
        <dbReference type="PROSITE" id="PS50280"/>
    </source>
</evidence>
<evidence type="ECO:0000259" key="17">
    <source>
        <dbReference type="PROSITE" id="PS50812"/>
    </source>
</evidence>
<dbReference type="Gene3D" id="3.30.40.10">
    <property type="entry name" value="Zinc/RING finger domain, C3HC4 (zinc finger)"/>
    <property type="match status" value="3"/>
</dbReference>
<dbReference type="GO" id="GO:0006357">
    <property type="term" value="P:regulation of transcription by RNA polymerase II"/>
    <property type="evidence" value="ECO:0007669"/>
    <property type="project" value="TreeGrafter"/>
</dbReference>
<keyword evidence="8" id="KW-0862">Zinc</keyword>
<gene>
    <name evidence="20" type="ORF">DCAR_0209784</name>
</gene>
<dbReference type="AlphaFoldDB" id="A0AAF1ASD2"/>
<evidence type="ECO:0000259" key="15">
    <source>
        <dbReference type="PROSITE" id="PS50016"/>
    </source>
</evidence>
<dbReference type="Pfam" id="PF13831">
    <property type="entry name" value="PHD_2"/>
    <property type="match status" value="1"/>
</dbReference>
<dbReference type="GO" id="GO:0008270">
    <property type="term" value="F:zinc ion binding"/>
    <property type="evidence" value="ECO:0007669"/>
    <property type="project" value="UniProtKB-KW"/>
</dbReference>
<dbReference type="InterPro" id="IPR050701">
    <property type="entry name" value="Histone_Mod_Regulator"/>
</dbReference>
<dbReference type="Pfam" id="PF00855">
    <property type="entry name" value="PWWP"/>
    <property type="match status" value="1"/>
</dbReference>
<evidence type="ECO:0000256" key="1">
    <source>
        <dbReference type="ARBA" id="ARBA00004123"/>
    </source>
</evidence>
<evidence type="ECO:0000256" key="6">
    <source>
        <dbReference type="ARBA" id="ARBA00022737"/>
    </source>
</evidence>
<evidence type="ECO:0000256" key="5">
    <source>
        <dbReference type="ARBA" id="ARBA00022723"/>
    </source>
</evidence>
<comment type="catalytic activity">
    <reaction evidence="11">
        <text>L-lysyl-[histone] + S-adenosyl-L-methionine = N(6)-methyl-L-lysyl-[histone] + S-adenosyl-L-homocysteine + H(+)</text>
        <dbReference type="Rhea" id="RHEA:10024"/>
        <dbReference type="Rhea" id="RHEA-COMP:9845"/>
        <dbReference type="Rhea" id="RHEA-COMP:9846"/>
        <dbReference type="ChEBI" id="CHEBI:15378"/>
        <dbReference type="ChEBI" id="CHEBI:29969"/>
        <dbReference type="ChEBI" id="CHEBI:57856"/>
        <dbReference type="ChEBI" id="CHEBI:59789"/>
        <dbReference type="ChEBI" id="CHEBI:61929"/>
    </reaction>
</comment>
<keyword evidence="5" id="KW-0479">Metal-binding</keyword>
<name>A0AAF1ASD2_DAUCS</name>
<dbReference type="CDD" id="cd10518">
    <property type="entry name" value="SET_SETD1-like"/>
    <property type="match status" value="1"/>
</dbReference>
<dbReference type="InterPro" id="IPR011011">
    <property type="entry name" value="Znf_FYVE_PHD"/>
</dbReference>
<feature type="domain" description="Post-SET" evidence="18">
    <location>
        <begin position="889"/>
        <end position="905"/>
    </location>
</feature>
<dbReference type="InterPro" id="IPR041955">
    <property type="entry name" value="ATX3/4/5_ePHD"/>
</dbReference>
<evidence type="ECO:0000256" key="7">
    <source>
        <dbReference type="ARBA" id="ARBA00022771"/>
    </source>
</evidence>
<evidence type="ECO:0000256" key="14">
    <source>
        <dbReference type="SAM" id="MobiDB-lite"/>
    </source>
</evidence>
<feature type="compositionally biased region" description="Polar residues" evidence="14">
    <location>
        <begin position="30"/>
        <end position="39"/>
    </location>
</feature>
<keyword evidence="3" id="KW-0808">Transferase</keyword>
<feature type="region of interest" description="Disordered" evidence="14">
    <location>
        <begin position="1"/>
        <end position="39"/>
    </location>
</feature>
<feature type="domain" description="PWWP" evidence="17">
    <location>
        <begin position="115"/>
        <end position="183"/>
    </location>
</feature>
<feature type="domain" description="SET" evidence="16">
    <location>
        <begin position="763"/>
        <end position="880"/>
    </location>
</feature>
<dbReference type="EMBL" id="CP093344">
    <property type="protein sequence ID" value="WOG90540.1"/>
    <property type="molecule type" value="Genomic_DNA"/>
</dbReference>
<keyword evidence="21" id="KW-1185">Reference proteome</keyword>
<sequence>MTSKRRRRSMEDDDVNSRNQRTTRSRTSSMNDDQSDGNVLVNSVVYKNTRRERGLFDAADDLRNPTITVKRRRTQISYTGELKNFPFSQPQLSSSSSSLAKEKDKDYYTPQHFSQGDLVWAKCSKRSPAWPAIVIDPLCQAPQAVLKARVPKTICVMFYGYNNKGKRDYGWIKDGMIFPFAEYMNRFQTQTQLYGSKPSEFRLSIEEALLVENGHTEPDFDVGHQDNPVSTILVNQDMDYSSTKASDTRQCDCCDMSFPCQKMKKVKGRASLVKYQCDNCAKLQKSKQYCGVCKQIWNHSDGGNWVCCDGCDVWVHAKCADFSGKLLKSLKDTDYYCPECEAISDRKPSSSETQRSKVRSAQNQNRAGVPDKIIVICTGVEGIYYPSLHLVECRCGSCGKRKQKVSEWERHTGSRAKKWKTSVKVKSSKLPLEQWMSQYNLLHLKPVKLNKEQLCTILQEKYEPVCPKWTTECCAVCGWVEDWDYNKIIICNRCQIAIHQECYGVTSDQDFTSWVCRACETPDTERECCLCPIKGGALKPTDVDTLWVHVTCAWFRPEVGFPNFKKMEPAVGILKSPLDSFLKACVICKQVHGSCAQCCKCATYFHSMCALRAGYHMELQSLERNGQQVTKWVSYCAVHSGPESGNGIVIRTPTGIFGARNLLNQSQCVRGSRLVSCKTNELPQRLTGETNEYEPFSSARCRIYKRLQNTNSVREPRFHRLMGPTHHSLEAIDCLSMHVEVKGAHKFSTLKERLHDLQKTENHRVCFGKSGIHGWGLFARRNIQEGEMVLEYRGVKVRRSVADIREARYRLEGKDCYLFKISEEVVIDATERGNIGRLINHSCMPNCYARILSVGGEESRIVLIAKTRVLAGDELTYDYKFDPDESDEQKVPCLCRTPICRQFMN</sequence>
<dbReference type="InterPro" id="IPR042011">
    <property type="entry name" value="ATX3/4/5_PHD"/>
</dbReference>
<keyword evidence="6" id="KW-0677">Repeat</keyword>
<dbReference type="InterPro" id="IPR046341">
    <property type="entry name" value="SET_dom_sf"/>
</dbReference>
<dbReference type="InterPro" id="IPR034732">
    <property type="entry name" value="EPHD"/>
</dbReference>
<dbReference type="GO" id="GO:0048188">
    <property type="term" value="C:Set1C/COMPASS complex"/>
    <property type="evidence" value="ECO:0007669"/>
    <property type="project" value="UniProtKB-ARBA"/>
</dbReference>
<keyword evidence="10" id="KW-0539">Nucleus</keyword>
<dbReference type="SMART" id="SM00249">
    <property type="entry name" value="PHD"/>
    <property type="match status" value="3"/>
</dbReference>
<proteinExistence type="predicted"/>
<dbReference type="InterPro" id="IPR000313">
    <property type="entry name" value="PWWP_dom"/>
</dbReference>
<evidence type="ECO:0000313" key="21">
    <source>
        <dbReference type="Proteomes" id="UP000077755"/>
    </source>
</evidence>
<dbReference type="Proteomes" id="UP000077755">
    <property type="component" value="Chromosome 2"/>
</dbReference>
<dbReference type="InterPro" id="IPR003616">
    <property type="entry name" value="Post-SET_dom"/>
</dbReference>
<feature type="region of interest" description="Disordered" evidence="14">
    <location>
        <begin position="345"/>
        <end position="364"/>
    </location>
</feature>
<evidence type="ECO:0000259" key="19">
    <source>
        <dbReference type="PROSITE" id="PS51805"/>
    </source>
</evidence>
<dbReference type="CDD" id="cd15517">
    <property type="entry name" value="PHD_TCF19_like"/>
    <property type="match status" value="1"/>
</dbReference>
<reference evidence="20" key="1">
    <citation type="journal article" date="2016" name="Nat. Genet.">
        <title>A high-quality carrot genome assembly provides new insights into carotenoid accumulation and asterid genome evolution.</title>
        <authorList>
            <person name="Iorizzo M."/>
            <person name="Ellison S."/>
            <person name="Senalik D."/>
            <person name="Zeng P."/>
            <person name="Satapoomin P."/>
            <person name="Huang J."/>
            <person name="Bowman M."/>
            <person name="Iovene M."/>
            <person name="Sanseverino W."/>
            <person name="Cavagnaro P."/>
            <person name="Yildiz M."/>
            <person name="Macko-Podgorni A."/>
            <person name="Moranska E."/>
            <person name="Grzebelus E."/>
            <person name="Grzebelus D."/>
            <person name="Ashrafi H."/>
            <person name="Zheng Z."/>
            <person name="Cheng S."/>
            <person name="Spooner D."/>
            <person name="Van Deynze A."/>
            <person name="Simon P."/>
        </authorList>
    </citation>
    <scope>NUCLEOTIDE SEQUENCE</scope>
    <source>
        <tissue evidence="20">Leaf</tissue>
    </source>
</reference>
<evidence type="ECO:0000256" key="9">
    <source>
        <dbReference type="ARBA" id="ARBA00022853"/>
    </source>
</evidence>
<evidence type="ECO:0000256" key="3">
    <source>
        <dbReference type="ARBA" id="ARBA00022679"/>
    </source>
</evidence>
<evidence type="ECO:0000256" key="11">
    <source>
        <dbReference type="ARBA" id="ARBA00052314"/>
    </source>
</evidence>
<dbReference type="PROSITE" id="PS51566">
    <property type="entry name" value="SAM_MT43_TRX_MLL"/>
    <property type="match status" value="1"/>
</dbReference>
<keyword evidence="7 13" id="KW-0863">Zinc-finger</keyword>
<keyword evidence="9" id="KW-0156">Chromatin regulator</keyword>
<feature type="domain" description="PHD-type" evidence="15">
    <location>
        <begin position="471"/>
        <end position="522"/>
    </location>
</feature>
<dbReference type="Pfam" id="PF00856">
    <property type="entry name" value="SET"/>
    <property type="match status" value="1"/>
</dbReference>
<feature type="domain" description="PHD-type" evidence="19">
    <location>
        <begin position="525"/>
        <end position="640"/>
    </location>
</feature>
<protein>
    <recommendedName>
        <fullName evidence="22">Histone-lysine N-methyltransferase</fullName>
    </recommendedName>
</protein>
<dbReference type="SUPFAM" id="SSF82199">
    <property type="entry name" value="SET domain"/>
    <property type="match status" value="1"/>
</dbReference>
<dbReference type="FunFam" id="3.30.40.10:FF:000464">
    <property type="entry name" value="Histone-lysine N-methyltransferase"/>
    <property type="match status" value="1"/>
</dbReference>
<dbReference type="GO" id="GO:0006325">
    <property type="term" value="P:chromatin organization"/>
    <property type="evidence" value="ECO:0007669"/>
    <property type="project" value="UniProtKB-KW"/>
</dbReference>
<dbReference type="PROSITE" id="PS50016">
    <property type="entry name" value="ZF_PHD_2"/>
    <property type="match status" value="2"/>
</dbReference>
<evidence type="ECO:0000256" key="12">
    <source>
        <dbReference type="ARBA" id="ARBA00054897"/>
    </source>
</evidence>
<dbReference type="InterPro" id="IPR001214">
    <property type="entry name" value="SET_dom"/>
</dbReference>
<dbReference type="PANTHER" id="PTHR13793">
    <property type="entry name" value="PHD FINGER PROTEINS"/>
    <property type="match status" value="1"/>
</dbReference>
<dbReference type="PROSITE" id="PS51805">
    <property type="entry name" value="EPHD"/>
    <property type="match status" value="1"/>
</dbReference>
<evidence type="ECO:0000256" key="10">
    <source>
        <dbReference type="ARBA" id="ARBA00023242"/>
    </source>
</evidence>
<evidence type="ECO:0000259" key="18">
    <source>
        <dbReference type="PROSITE" id="PS50868"/>
    </source>
</evidence>
<dbReference type="Gene3D" id="2.30.30.140">
    <property type="match status" value="1"/>
</dbReference>
<evidence type="ECO:0000256" key="2">
    <source>
        <dbReference type="ARBA" id="ARBA00022603"/>
    </source>
</evidence>
<comment type="function">
    <text evidence="12">Histone methyltransferase.</text>
</comment>
<dbReference type="GO" id="GO:0008168">
    <property type="term" value="F:methyltransferase activity"/>
    <property type="evidence" value="ECO:0007669"/>
    <property type="project" value="UniProtKB-KW"/>
</dbReference>
<organism evidence="20 21">
    <name type="scientific">Daucus carota subsp. sativus</name>
    <name type="common">Carrot</name>
    <dbReference type="NCBI Taxonomy" id="79200"/>
    <lineage>
        <taxon>Eukaryota</taxon>
        <taxon>Viridiplantae</taxon>
        <taxon>Streptophyta</taxon>
        <taxon>Embryophyta</taxon>
        <taxon>Tracheophyta</taxon>
        <taxon>Spermatophyta</taxon>
        <taxon>Magnoliopsida</taxon>
        <taxon>eudicotyledons</taxon>
        <taxon>Gunneridae</taxon>
        <taxon>Pentapetalae</taxon>
        <taxon>asterids</taxon>
        <taxon>campanulids</taxon>
        <taxon>Apiales</taxon>
        <taxon>Apiaceae</taxon>
        <taxon>Apioideae</taxon>
        <taxon>Scandiceae</taxon>
        <taxon>Daucinae</taxon>
        <taxon>Daucus</taxon>
        <taxon>Daucus sect. Daucus</taxon>
    </lineage>
</organism>
<dbReference type="PROSITE" id="PS50280">
    <property type="entry name" value="SET"/>
    <property type="match status" value="1"/>
</dbReference>
<evidence type="ECO:0000256" key="8">
    <source>
        <dbReference type="ARBA" id="ARBA00022833"/>
    </source>
</evidence>
<dbReference type="CDD" id="cd15495">
    <property type="entry name" value="PHD_ATX3_4_5_like"/>
    <property type="match status" value="1"/>
</dbReference>
<dbReference type="PROSITE" id="PS50868">
    <property type="entry name" value="POST_SET"/>
    <property type="match status" value="1"/>
</dbReference>
<evidence type="ECO:0000256" key="13">
    <source>
        <dbReference type="PROSITE-ProRule" id="PRU00146"/>
    </source>
</evidence>
<dbReference type="InterPro" id="IPR001965">
    <property type="entry name" value="Znf_PHD"/>
</dbReference>
<feature type="domain" description="PHD-type" evidence="15">
    <location>
        <begin position="287"/>
        <end position="343"/>
    </location>
</feature>
<dbReference type="PANTHER" id="PTHR13793:SF92">
    <property type="entry name" value="HISTONE-LYSINE N-METHYLTRANSFERASE ATX3"/>
    <property type="match status" value="1"/>
</dbReference>
<dbReference type="CDD" id="cd15663">
    <property type="entry name" value="ePHD_ATX3_4_5_like"/>
    <property type="match status" value="1"/>
</dbReference>
<dbReference type="PROSITE" id="PS50812">
    <property type="entry name" value="PWWP"/>
    <property type="match status" value="1"/>
</dbReference>
<dbReference type="FunFam" id="2.170.270.10:FF:000058">
    <property type="entry name" value="Histone-lysine N-methyltransferase"/>
    <property type="match status" value="1"/>
</dbReference>
<dbReference type="Gene3D" id="2.170.270.10">
    <property type="entry name" value="SET domain"/>
    <property type="match status" value="1"/>
</dbReference>
<dbReference type="InterPro" id="IPR013083">
    <property type="entry name" value="Znf_RING/FYVE/PHD"/>
</dbReference>
<accession>A0AAF1ASD2</accession>
<keyword evidence="2" id="KW-0489">Methyltransferase</keyword>
<dbReference type="InterPro" id="IPR019787">
    <property type="entry name" value="Znf_PHD-finger"/>
</dbReference>